<evidence type="ECO:0000256" key="1">
    <source>
        <dbReference type="ARBA" id="ARBA00010211"/>
    </source>
</evidence>
<dbReference type="Proteomes" id="UP000628854">
    <property type="component" value="Unassembled WGS sequence"/>
</dbReference>
<dbReference type="PANTHER" id="PTHR42796">
    <property type="entry name" value="FUMARYLACETOACETATE HYDROLASE DOMAIN-CONTAINING PROTEIN 2A-RELATED"/>
    <property type="match status" value="1"/>
</dbReference>
<evidence type="ECO:0000259" key="3">
    <source>
        <dbReference type="Pfam" id="PF01557"/>
    </source>
</evidence>
<protein>
    <submittedName>
        <fullName evidence="4">5-oxopent-3-ene-1,2,5-tricarboxylate decarboxylase</fullName>
    </submittedName>
</protein>
<gene>
    <name evidence="4" type="ORF">GCM10011503_12360</name>
</gene>
<evidence type="ECO:0000313" key="4">
    <source>
        <dbReference type="EMBL" id="GGB65054.1"/>
    </source>
</evidence>
<dbReference type="EMBL" id="BMKF01000001">
    <property type="protein sequence ID" value="GGB65054.1"/>
    <property type="molecule type" value="Genomic_DNA"/>
</dbReference>
<dbReference type="Pfam" id="PF01557">
    <property type="entry name" value="FAA_hydrolase"/>
    <property type="match status" value="1"/>
</dbReference>
<comment type="similarity">
    <text evidence="1">Belongs to the FAH family.</text>
</comment>
<keyword evidence="5" id="KW-1185">Reference proteome</keyword>
<accession>A0ABQ1JEB8</accession>
<dbReference type="InterPro" id="IPR011234">
    <property type="entry name" value="Fumarylacetoacetase-like_C"/>
</dbReference>
<dbReference type="Gene3D" id="3.90.850.10">
    <property type="entry name" value="Fumarylacetoacetase-like, C-terminal domain"/>
    <property type="match status" value="1"/>
</dbReference>
<organism evidence="4 5">
    <name type="scientific">Henriciella pelagia</name>
    <dbReference type="NCBI Taxonomy" id="1977912"/>
    <lineage>
        <taxon>Bacteria</taxon>
        <taxon>Pseudomonadati</taxon>
        <taxon>Pseudomonadota</taxon>
        <taxon>Alphaproteobacteria</taxon>
        <taxon>Hyphomonadales</taxon>
        <taxon>Hyphomonadaceae</taxon>
        <taxon>Henriciella</taxon>
    </lineage>
</organism>
<dbReference type="PANTHER" id="PTHR42796:SF4">
    <property type="entry name" value="FUMARYLACETOACETATE HYDROLASE DOMAIN-CONTAINING PROTEIN 2A"/>
    <property type="match status" value="1"/>
</dbReference>
<comment type="caution">
    <text evidence="4">The sequence shown here is derived from an EMBL/GenBank/DDBJ whole genome shotgun (WGS) entry which is preliminary data.</text>
</comment>
<dbReference type="RefSeq" id="WP_084394454.1">
    <property type="nucleotide sequence ID" value="NZ_BMKF01000001.1"/>
</dbReference>
<evidence type="ECO:0000256" key="2">
    <source>
        <dbReference type="ARBA" id="ARBA00022723"/>
    </source>
</evidence>
<sequence length="284" mass="29646">MKIGKIVCSGQTRIIAQSGSGDWRDLTTGGGIGTVGAAAAALAAGALEAIARLSPPARFEEKNLVAPIDETARILCAGFNFGAHATESGRDVPDQPTFFSRFPTSFVGNGHPITRPLASTSLDWEGELAFMIGLGGRHISVESALGHVAGYCPMGEHSVREYQLHGTQATAGKNFDGSGGFGPFIVSAATCPAPSQMEVFTHLNGEQMQHGLLSDLIFDIPKLINYISTFITLHPGDIIATGTPPGIGGRMTPPRWLVPGDTISVEVPGVGKLSNSVVDEQPGQ</sequence>
<proteinExistence type="inferred from homology"/>
<dbReference type="SUPFAM" id="SSF56529">
    <property type="entry name" value="FAH"/>
    <property type="match status" value="1"/>
</dbReference>
<reference evidence="5" key="1">
    <citation type="journal article" date="2019" name="Int. J. Syst. Evol. Microbiol.">
        <title>The Global Catalogue of Microorganisms (GCM) 10K type strain sequencing project: providing services to taxonomists for standard genome sequencing and annotation.</title>
        <authorList>
            <consortium name="The Broad Institute Genomics Platform"/>
            <consortium name="The Broad Institute Genome Sequencing Center for Infectious Disease"/>
            <person name="Wu L."/>
            <person name="Ma J."/>
        </authorList>
    </citation>
    <scope>NUCLEOTIDE SEQUENCE [LARGE SCALE GENOMIC DNA]</scope>
    <source>
        <strain evidence="5">CGMCC 1.15928</strain>
    </source>
</reference>
<feature type="domain" description="Fumarylacetoacetase-like C-terminal" evidence="3">
    <location>
        <begin position="74"/>
        <end position="278"/>
    </location>
</feature>
<evidence type="ECO:0000313" key="5">
    <source>
        <dbReference type="Proteomes" id="UP000628854"/>
    </source>
</evidence>
<dbReference type="InterPro" id="IPR036663">
    <property type="entry name" value="Fumarylacetoacetase_C_sf"/>
</dbReference>
<name>A0ABQ1JEB8_9PROT</name>
<keyword evidence="2" id="KW-0479">Metal-binding</keyword>
<dbReference type="InterPro" id="IPR051121">
    <property type="entry name" value="FAH"/>
</dbReference>